<dbReference type="AlphaFoldDB" id="A0A8S2S142"/>
<feature type="domain" description="GEVED" evidence="1">
    <location>
        <begin position="360"/>
        <end position="438"/>
    </location>
</feature>
<dbReference type="Proteomes" id="UP000682733">
    <property type="component" value="Unassembled WGS sequence"/>
</dbReference>
<reference evidence="3" key="1">
    <citation type="submission" date="2021-02" db="EMBL/GenBank/DDBJ databases">
        <authorList>
            <person name="Nowell W R."/>
        </authorList>
    </citation>
    <scope>NUCLEOTIDE SEQUENCE</scope>
</reference>
<evidence type="ECO:0000313" key="2">
    <source>
        <dbReference type="EMBL" id="CAF1387256.1"/>
    </source>
</evidence>
<gene>
    <name evidence="2" type="ORF">OVA965_LOCUS32393</name>
    <name evidence="3" type="ORF">TMI583_LOCUS33251</name>
</gene>
<feature type="domain" description="GEVED" evidence="1">
    <location>
        <begin position="205"/>
        <end position="281"/>
    </location>
</feature>
<name>A0A8S2S142_9BILA</name>
<comment type="caution">
    <text evidence="3">The sequence shown here is derived from an EMBL/GenBank/DDBJ whole genome shotgun (WGS) entry which is preliminary data.</text>
</comment>
<dbReference type="EMBL" id="CAJOBA010046908">
    <property type="protein sequence ID" value="CAF4195071.1"/>
    <property type="molecule type" value="Genomic_DNA"/>
</dbReference>
<proteinExistence type="predicted"/>
<feature type="domain" description="GEVED" evidence="1">
    <location>
        <begin position="54"/>
        <end position="130"/>
    </location>
</feature>
<dbReference type="EMBL" id="CAJNOK010025206">
    <property type="protein sequence ID" value="CAF1387256.1"/>
    <property type="molecule type" value="Genomic_DNA"/>
</dbReference>
<dbReference type="Proteomes" id="UP000677228">
    <property type="component" value="Unassembled WGS sequence"/>
</dbReference>
<evidence type="ECO:0000259" key="1">
    <source>
        <dbReference type="Pfam" id="PF20009"/>
    </source>
</evidence>
<feature type="domain" description="GEVED" evidence="1">
    <location>
        <begin position="514"/>
        <end position="563"/>
    </location>
</feature>
<organism evidence="3 4">
    <name type="scientific">Didymodactylos carnosus</name>
    <dbReference type="NCBI Taxonomy" id="1234261"/>
    <lineage>
        <taxon>Eukaryota</taxon>
        <taxon>Metazoa</taxon>
        <taxon>Spiralia</taxon>
        <taxon>Gnathifera</taxon>
        <taxon>Rotifera</taxon>
        <taxon>Eurotatoria</taxon>
        <taxon>Bdelloidea</taxon>
        <taxon>Philodinida</taxon>
        <taxon>Philodinidae</taxon>
        <taxon>Didymodactylos</taxon>
    </lineage>
</organism>
<accession>A0A8S2S142</accession>
<sequence length="575" mass="62924">MAGGDGTVINDRNTGCIGPSAYDNRIGESVNLYTNTSYSVYVSTHNQGTEATFLSIWIDFDNNFIFDDNEVVLNVRFANWAESGYFPIYVPAHANPGRHRMRARSKLVVSPDSCSFASYSRGETHDYTVNILTGYCIPPLSDCRSYGTDINSFILNGERGTSITSRDTGCVGASGYDDRWRESVTLYTNSRYPLQVSSRYGFGMYISVWINFNDDGVFDTQNEIVIKNGSLSDTNLDIFIIIIPLSANLGGHRMRARVAYRSMADPCNTFLYSETHDYIVNIVQGYCVPFSSRGCTIGIGIDDFILIGELGTSINDINTGCVGSSAFDNRMNESVDLYQDNDYTVQISSTYSLLKDAQKVSIWIDLNNNGLFETGTESILLAAAMGNGFSTNFSLSIPANAGLGLHRMRAQLVRAQPSDPCNANHTDGYAETHDYSVNVLQGYCIPAAGDGCSMGAAINDFILMGERGTGINDTSTGCVGASAYDNRRKETVLLYTGIQYVVQISSLSSGGVSVAIWIDFDDNRIFAVNEAVLNTVTLNGTGRNHFQITIPSNAQPGGHRMRVKLQYSIYNPRVG</sequence>
<evidence type="ECO:0000313" key="3">
    <source>
        <dbReference type="EMBL" id="CAF4195071.1"/>
    </source>
</evidence>
<dbReference type="Pfam" id="PF20009">
    <property type="entry name" value="GEVED"/>
    <property type="match status" value="4"/>
</dbReference>
<dbReference type="InterPro" id="IPR045474">
    <property type="entry name" value="GEVED"/>
</dbReference>
<protein>
    <recommendedName>
        <fullName evidence="1">GEVED domain-containing protein</fullName>
    </recommendedName>
</protein>
<evidence type="ECO:0000313" key="4">
    <source>
        <dbReference type="Proteomes" id="UP000682733"/>
    </source>
</evidence>